<accession>A0A1V8NDV0</accession>
<dbReference type="OrthoDB" id="5769308at2"/>
<evidence type="ECO:0000313" key="2">
    <source>
        <dbReference type="Proteomes" id="UP000191901"/>
    </source>
</evidence>
<dbReference type="AlphaFoldDB" id="A0A1V8NDV0"/>
<organism evidence="1 2">
    <name type="scientific">Halomicronema hongdechloris C2206</name>
    <dbReference type="NCBI Taxonomy" id="1641165"/>
    <lineage>
        <taxon>Bacteria</taxon>
        <taxon>Bacillati</taxon>
        <taxon>Cyanobacteriota</taxon>
        <taxon>Cyanophyceae</taxon>
        <taxon>Nodosilineales</taxon>
        <taxon>Nodosilineaceae</taxon>
        <taxon>Halomicronema</taxon>
    </lineage>
</organism>
<dbReference type="Proteomes" id="UP000191901">
    <property type="component" value="Chromosome"/>
</dbReference>
<dbReference type="Gene3D" id="1.20.1220.20">
    <property type="entry name" value="Uncharcterised protein PF01724"/>
    <property type="match status" value="1"/>
</dbReference>
<dbReference type="KEGG" id="hhg:XM38_034700"/>
<dbReference type="RefSeq" id="WP_080806722.1">
    <property type="nucleotide sequence ID" value="NZ_CP021983.2"/>
</dbReference>
<gene>
    <name evidence="1" type="ORF">XM38_034700</name>
</gene>
<dbReference type="EMBL" id="CP021983">
    <property type="protein sequence ID" value="ASC72512.1"/>
    <property type="molecule type" value="Genomic_DNA"/>
</dbReference>
<evidence type="ECO:0008006" key="3">
    <source>
        <dbReference type="Google" id="ProtNLM"/>
    </source>
</evidence>
<keyword evidence="2" id="KW-1185">Reference proteome</keyword>
<dbReference type="Pfam" id="PF01724">
    <property type="entry name" value="DUF29"/>
    <property type="match status" value="1"/>
</dbReference>
<proteinExistence type="predicted"/>
<dbReference type="STRING" id="1641165.XM38_06060"/>
<sequence length="151" mass="17648">MTAPLQQPSGLYDQDYVLWLEATVDLLRQGKLEQIDIPSLIEELEDMGRSEKRALESNLEVLLRHLLKYQYQPERRSNSWRFTILEQRDRIERLFRDSPSLKPYYESVFADCYARARRKAAVETGLSIEVFPENAPFTPAETLNPDFLPAI</sequence>
<dbReference type="PANTHER" id="PTHR34235">
    <property type="entry name" value="SLR1203 PROTEIN-RELATED"/>
    <property type="match status" value="1"/>
</dbReference>
<reference evidence="1 2" key="1">
    <citation type="journal article" date="2016" name="Biochim. Biophys. Acta">
        <title>Characterization of red-shifted phycobilisomes isolated from the chlorophyll f-containing cyanobacterium Halomicronema hongdechloris.</title>
        <authorList>
            <person name="Li Y."/>
            <person name="Lin Y."/>
            <person name="Garvey C.J."/>
            <person name="Birch D."/>
            <person name="Corkery R.W."/>
            <person name="Loughlin P.C."/>
            <person name="Scheer H."/>
            <person name="Willows R.D."/>
            <person name="Chen M."/>
        </authorList>
    </citation>
    <scope>NUCLEOTIDE SEQUENCE [LARGE SCALE GENOMIC DNA]</scope>
    <source>
        <strain evidence="1 2">C2206</strain>
    </source>
</reference>
<protein>
    <recommendedName>
        <fullName evidence="3">DUF29 domain-containing protein</fullName>
    </recommendedName>
</protein>
<dbReference type="PANTHER" id="PTHR34235:SF3">
    <property type="entry name" value="SLR1203 PROTEIN"/>
    <property type="match status" value="1"/>
</dbReference>
<dbReference type="InterPro" id="IPR002636">
    <property type="entry name" value="DUF29"/>
</dbReference>
<name>A0A1V8NDV0_9CYAN</name>
<evidence type="ECO:0000313" key="1">
    <source>
        <dbReference type="EMBL" id="ASC72512.1"/>
    </source>
</evidence>